<feature type="compositionally biased region" description="Pro residues" evidence="1">
    <location>
        <begin position="341"/>
        <end position="354"/>
    </location>
</feature>
<accession>A0A7Y0DXT5</accession>
<organism evidence="2 3">
    <name type="scientific">Pacificispira spongiicola</name>
    <dbReference type="NCBI Taxonomy" id="2729598"/>
    <lineage>
        <taxon>Bacteria</taxon>
        <taxon>Pseudomonadati</taxon>
        <taxon>Pseudomonadota</taxon>
        <taxon>Alphaproteobacteria</taxon>
        <taxon>Rhodospirillales</taxon>
        <taxon>Rhodospirillaceae</taxon>
        <taxon>Pacificispira</taxon>
    </lineage>
</organism>
<sequence length="370" mass="39785">MMSKRLPLAILITLLLLAAAWSGWWYYSASTARHLLQGWTADQRARGFDIAYERTDLSGYPLNVTLTVLGFQATAPDAAWHFSGEKLVVSFPTWRPDRYTLNSVGPVQASAQAIPGSTERPISAGELLGDYSLTDRTLRLLTRRVSGPMGVEIREFGFTGIDTPDGYLARLEGVDGHFPAWIPPTLPQHISAAILGFRLDRSFPYDGSDELETRLAAWRDRGGAIDVTEIAAVWGDLNLRGDGTVTLDTEMRPMASFSLRARGLTETARRFEQAGMIDKQARRAIDLGVNLLSLGGSTGGEVKIPVSIQDGLLSLGPVAVAEIPPIFGGRPGPAASAAPIPQEPAFPTLAPPPTVSEDTLNASPANEPAN</sequence>
<protein>
    <submittedName>
        <fullName evidence="2">DUF2125 domain-containing protein</fullName>
    </submittedName>
</protein>
<evidence type="ECO:0000313" key="3">
    <source>
        <dbReference type="Proteomes" id="UP000539372"/>
    </source>
</evidence>
<feature type="region of interest" description="Disordered" evidence="1">
    <location>
        <begin position="332"/>
        <end position="370"/>
    </location>
</feature>
<dbReference type="RefSeq" id="WP_169623811.1">
    <property type="nucleotide sequence ID" value="NZ_JABBNT010000001.1"/>
</dbReference>
<dbReference type="Pfam" id="PF09898">
    <property type="entry name" value="DUF2125"/>
    <property type="match status" value="1"/>
</dbReference>
<keyword evidence="3" id="KW-1185">Reference proteome</keyword>
<evidence type="ECO:0000313" key="2">
    <source>
        <dbReference type="EMBL" id="NMM43541.1"/>
    </source>
</evidence>
<dbReference type="Proteomes" id="UP000539372">
    <property type="component" value="Unassembled WGS sequence"/>
</dbReference>
<gene>
    <name evidence="2" type="ORF">HH303_03565</name>
</gene>
<dbReference type="InterPro" id="IPR018666">
    <property type="entry name" value="DUF2125"/>
</dbReference>
<dbReference type="EMBL" id="JABBNT010000001">
    <property type="protein sequence ID" value="NMM43541.1"/>
    <property type="molecule type" value="Genomic_DNA"/>
</dbReference>
<comment type="caution">
    <text evidence="2">The sequence shown here is derived from an EMBL/GenBank/DDBJ whole genome shotgun (WGS) entry which is preliminary data.</text>
</comment>
<proteinExistence type="predicted"/>
<reference evidence="2 3" key="1">
    <citation type="submission" date="2020-04" db="EMBL/GenBank/DDBJ databases">
        <title>Rhodospirillaceae bacterium KN72 isolated from deep sea.</title>
        <authorList>
            <person name="Zhang D.-C."/>
        </authorList>
    </citation>
    <scope>NUCLEOTIDE SEQUENCE [LARGE SCALE GENOMIC DNA]</scope>
    <source>
        <strain evidence="2 3">KN72</strain>
    </source>
</reference>
<dbReference type="AlphaFoldDB" id="A0A7Y0DXT5"/>
<feature type="compositionally biased region" description="Polar residues" evidence="1">
    <location>
        <begin position="356"/>
        <end position="370"/>
    </location>
</feature>
<name>A0A7Y0DXT5_9PROT</name>
<evidence type="ECO:0000256" key="1">
    <source>
        <dbReference type="SAM" id="MobiDB-lite"/>
    </source>
</evidence>